<feature type="transmembrane region" description="Helical" evidence="2">
    <location>
        <begin position="79"/>
        <end position="97"/>
    </location>
</feature>
<organism evidence="4 5">
    <name type="scientific">Oxalicibacterium flavum</name>
    <dbReference type="NCBI Taxonomy" id="179467"/>
    <lineage>
        <taxon>Bacteria</taxon>
        <taxon>Pseudomonadati</taxon>
        <taxon>Pseudomonadota</taxon>
        <taxon>Betaproteobacteria</taxon>
        <taxon>Burkholderiales</taxon>
        <taxon>Oxalobacteraceae</taxon>
        <taxon>Oxalicibacterium</taxon>
    </lineage>
</organism>
<keyword evidence="2" id="KW-0812">Transmembrane</keyword>
<dbReference type="InterPro" id="IPR043605">
    <property type="entry name" value="DUF883_C"/>
</dbReference>
<keyword evidence="1" id="KW-0175">Coiled coil</keyword>
<dbReference type="EMBL" id="BMCG01000002">
    <property type="protein sequence ID" value="GGC04408.1"/>
    <property type="molecule type" value="Genomic_DNA"/>
</dbReference>
<feature type="coiled-coil region" evidence="1">
    <location>
        <begin position="5"/>
        <end position="32"/>
    </location>
</feature>
<evidence type="ECO:0000256" key="2">
    <source>
        <dbReference type="SAM" id="Phobius"/>
    </source>
</evidence>
<gene>
    <name evidence="4" type="ORF">GCM10007205_12040</name>
</gene>
<evidence type="ECO:0000313" key="4">
    <source>
        <dbReference type="EMBL" id="GGC04408.1"/>
    </source>
</evidence>
<keyword evidence="5" id="KW-1185">Reference proteome</keyword>
<sequence>MNAKVEDLADDVKNLEKDAKALARDAQAAAEEKANELSTKCAELFQSALAAAREVPTVAAARTKEVAATTDDYVHQNPWRAVAISAGVGLVLGVLFSRK</sequence>
<comment type="caution">
    <text evidence="4">The sequence shown here is derived from an EMBL/GenBank/DDBJ whole genome shotgun (WGS) entry which is preliminary data.</text>
</comment>
<keyword evidence="2" id="KW-1133">Transmembrane helix</keyword>
<dbReference type="AlphaFoldDB" id="A0A8J2XXV5"/>
<dbReference type="PANTHER" id="PTHR35893:SF3">
    <property type="entry name" value="INNER MEMBRANE PROTEIN"/>
    <property type="match status" value="1"/>
</dbReference>
<reference evidence="4" key="2">
    <citation type="submission" date="2020-09" db="EMBL/GenBank/DDBJ databases">
        <authorList>
            <person name="Sun Q."/>
            <person name="Sedlacek I."/>
        </authorList>
    </citation>
    <scope>NUCLEOTIDE SEQUENCE</scope>
    <source>
        <strain evidence="4">CCM 7086</strain>
    </source>
</reference>
<name>A0A8J2XXV5_9BURK</name>
<dbReference type="Pfam" id="PF19029">
    <property type="entry name" value="DUF883_C"/>
    <property type="match status" value="1"/>
</dbReference>
<dbReference type="InterPro" id="IPR010279">
    <property type="entry name" value="YqjD/ElaB"/>
</dbReference>
<protein>
    <recommendedName>
        <fullName evidence="3">DUF883 domain-containing protein</fullName>
    </recommendedName>
</protein>
<dbReference type="Proteomes" id="UP000620266">
    <property type="component" value="Unassembled WGS sequence"/>
</dbReference>
<feature type="domain" description="DUF883" evidence="3">
    <location>
        <begin position="70"/>
        <end position="99"/>
    </location>
</feature>
<evidence type="ECO:0000256" key="1">
    <source>
        <dbReference type="SAM" id="Coils"/>
    </source>
</evidence>
<dbReference type="PANTHER" id="PTHR35893">
    <property type="entry name" value="INNER MEMBRANE PROTEIN-RELATED"/>
    <property type="match status" value="1"/>
</dbReference>
<keyword evidence="2" id="KW-0472">Membrane</keyword>
<evidence type="ECO:0000313" key="5">
    <source>
        <dbReference type="Proteomes" id="UP000620266"/>
    </source>
</evidence>
<reference evidence="4" key="1">
    <citation type="journal article" date="2014" name="Int. J. Syst. Evol. Microbiol.">
        <title>Complete genome sequence of Corynebacterium casei LMG S-19264T (=DSM 44701T), isolated from a smear-ripened cheese.</title>
        <authorList>
            <consortium name="US DOE Joint Genome Institute (JGI-PGF)"/>
            <person name="Walter F."/>
            <person name="Albersmeier A."/>
            <person name="Kalinowski J."/>
            <person name="Ruckert C."/>
        </authorList>
    </citation>
    <scope>NUCLEOTIDE SEQUENCE</scope>
    <source>
        <strain evidence="4">CCM 7086</strain>
    </source>
</reference>
<accession>A0A8J2XXV5</accession>
<dbReference type="GO" id="GO:0043022">
    <property type="term" value="F:ribosome binding"/>
    <property type="evidence" value="ECO:0007669"/>
    <property type="project" value="InterPro"/>
</dbReference>
<proteinExistence type="predicted"/>
<evidence type="ECO:0000259" key="3">
    <source>
        <dbReference type="Pfam" id="PF19029"/>
    </source>
</evidence>